<evidence type="ECO:0000313" key="14">
    <source>
        <dbReference type="RefSeq" id="XP_005185616.1"/>
    </source>
</evidence>
<evidence type="ECO:0000313" key="9">
    <source>
        <dbReference type="EMBL" id="AFP59385.1"/>
    </source>
</evidence>
<dbReference type="AlphaFoldDB" id="T1P7Z6"/>
<dbReference type="SUPFAM" id="SSF54236">
    <property type="entry name" value="Ubiquitin-like"/>
    <property type="match status" value="1"/>
</dbReference>
<dbReference type="EnsemblMetazoa" id="MDOA004199-RF">
    <property type="protein sequence ID" value="MDOA004199-PF"/>
    <property type="gene ID" value="MDOA004199"/>
</dbReference>
<dbReference type="InterPro" id="IPR033614">
    <property type="entry name" value="RASSF1-6"/>
</dbReference>
<dbReference type="EnsemblMetazoa" id="MDOA004199-RG">
    <property type="protein sequence ID" value="MDOA004199-PG"/>
    <property type="gene ID" value="MDOA004199"/>
</dbReference>
<dbReference type="InterPro" id="IPR011524">
    <property type="entry name" value="SARAH_dom"/>
</dbReference>
<dbReference type="Pfam" id="PF00788">
    <property type="entry name" value="RA"/>
    <property type="match status" value="1"/>
</dbReference>
<feature type="region of interest" description="Disordered" evidence="5">
    <location>
        <begin position="214"/>
        <end position="260"/>
    </location>
</feature>
<dbReference type="FunFam" id="3.10.20.90:FF:000278">
    <property type="entry name" value="serine-rich adhesin for platelets"/>
    <property type="match status" value="1"/>
</dbReference>
<feature type="compositionally biased region" description="Polar residues" evidence="5">
    <location>
        <begin position="246"/>
        <end position="260"/>
    </location>
</feature>
<dbReference type="EMBL" id="KA644756">
    <property type="protein sequence ID" value="AFP59385.1"/>
    <property type="molecule type" value="mRNA"/>
</dbReference>
<feature type="region of interest" description="Disordered" evidence="5">
    <location>
        <begin position="538"/>
        <end position="680"/>
    </location>
</feature>
<reference evidence="14 15" key="4">
    <citation type="submission" date="2025-04" db="UniProtKB">
        <authorList>
            <consortium name="RefSeq"/>
        </authorList>
    </citation>
    <scope>IDENTIFICATION</scope>
    <source>
        <strain evidence="14 15">Aabys</strain>
    </source>
</reference>
<dbReference type="CDD" id="cd21886">
    <property type="entry name" value="SARAH_RASSF2-like"/>
    <property type="match status" value="1"/>
</dbReference>
<dbReference type="CDD" id="cd09401">
    <property type="entry name" value="LIM_TLP_like"/>
    <property type="match status" value="1"/>
</dbReference>
<proteinExistence type="evidence at transcript level"/>
<dbReference type="EnsemblMetazoa" id="MDOA004199-RE">
    <property type="protein sequence ID" value="MDOA004199-PE"/>
    <property type="gene ID" value="MDOA004199"/>
</dbReference>
<dbReference type="OrthoDB" id="9976881at2759"/>
<dbReference type="GO" id="GO:0007165">
    <property type="term" value="P:signal transduction"/>
    <property type="evidence" value="ECO:0007669"/>
    <property type="project" value="InterPro"/>
</dbReference>
<dbReference type="SMART" id="SM00314">
    <property type="entry name" value="RA"/>
    <property type="match status" value="1"/>
</dbReference>
<feature type="domain" description="LIM zinc-binding" evidence="6">
    <location>
        <begin position="2"/>
        <end position="63"/>
    </location>
</feature>
<dbReference type="PROSITE" id="PS50200">
    <property type="entry name" value="RA"/>
    <property type="match status" value="1"/>
</dbReference>
<dbReference type="EnsemblMetazoa" id="MDOA004199-RH">
    <property type="protein sequence ID" value="MDOA004199-PH"/>
    <property type="gene ID" value="MDOA004199"/>
</dbReference>
<dbReference type="Gene3D" id="2.10.110.10">
    <property type="entry name" value="Cysteine Rich Protein"/>
    <property type="match status" value="1"/>
</dbReference>
<evidence type="ECO:0000259" key="8">
    <source>
        <dbReference type="PROSITE" id="PS50951"/>
    </source>
</evidence>
<feature type="domain" description="Ras-associating" evidence="7">
    <location>
        <begin position="715"/>
        <end position="807"/>
    </location>
</feature>
<dbReference type="STRING" id="7370.T1P7Z6"/>
<evidence type="ECO:0000256" key="1">
    <source>
        <dbReference type="ARBA" id="ARBA00022723"/>
    </source>
</evidence>
<dbReference type="InterPro" id="IPR000159">
    <property type="entry name" value="RA_dom"/>
</dbReference>
<organism evidence="9">
    <name type="scientific">Musca domestica</name>
    <name type="common">House fly</name>
    <dbReference type="NCBI Taxonomy" id="7370"/>
    <lineage>
        <taxon>Eukaryota</taxon>
        <taxon>Metazoa</taxon>
        <taxon>Ecdysozoa</taxon>
        <taxon>Arthropoda</taxon>
        <taxon>Hexapoda</taxon>
        <taxon>Insecta</taxon>
        <taxon>Pterygota</taxon>
        <taxon>Neoptera</taxon>
        <taxon>Endopterygota</taxon>
        <taxon>Diptera</taxon>
        <taxon>Brachycera</taxon>
        <taxon>Muscomorpha</taxon>
        <taxon>Muscoidea</taxon>
        <taxon>Muscidae</taxon>
        <taxon>Musca</taxon>
    </lineage>
</organism>
<evidence type="ECO:0000256" key="5">
    <source>
        <dbReference type="SAM" id="MobiDB-lite"/>
    </source>
</evidence>
<dbReference type="PROSITE" id="PS00478">
    <property type="entry name" value="LIM_DOMAIN_1"/>
    <property type="match status" value="1"/>
</dbReference>
<feature type="domain" description="SARAH" evidence="8">
    <location>
        <begin position="815"/>
        <end position="862"/>
    </location>
</feature>
<dbReference type="GO" id="GO:0046872">
    <property type="term" value="F:metal ion binding"/>
    <property type="evidence" value="ECO:0007669"/>
    <property type="project" value="UniProtKB-KW"/>
</dbReference>
<feature type="compositionally biased region" description="Low complexity" evidence="5">
    <location>
        <begin position="321"/>
        <end position="342"/>
    </location>
</feature>
<feature type="compositionally biased region" description="Low complexity" evidence="5">
    <location>
        <begin position="226"/>
        <end position="235"/>
    </location>
</feature>
<feature type="compositionally biased region" description="Low complexity" evidence="5">
    <location>
        <begin position="357"/>
        <end position="414"/>
    </location>
</feature>
<dbReference type="GeneID" id="101901147"/>
<dbReference type="Proteomes" id="UP001652621">
    <property type="component" value="Unplaced"/>
</dbReference>
<feature type="compositionally biased region" description="Basic and acidic residues" evidence="5">
    <location>
        <begin position="663"/>
        <end position="680"/>
    </location>
</feature>
<evidence type="ECO:0000313" key="16">
    <source>
        <dbReference type="RefSeq" id="XP_005185619.1"/>
    </source>
</evidence>
<evidence type="ECO:0000313" key="15">
    <source>
        <dbReference type="RefSeq" id="XP_005185618.1"/>
    </source>
</evidence>
<protein>
    <submittedName>
        <fullName evidence="14 15">Dentin sialophosphoprotein</fullName>
    </submittedName>
    <submittedName>
        <fullName evidence="9">LIM domain protein</fullName>
    </submittedName>
</protein>
<dbReference type="SUPFAM" id="SSF57716">
    <property type="entry name" value="Glucocorticoid receptor-like (DNA-binding domain)"/>
    <property type="match status" value="2"/>
</dbReference>
<feature type="compositionally biased region" description="Polar residues" evidence="5">
    <location>
        <begin position="343"/>
        <end position="355"/>
    </location>
</feature>
<keyword evidence="1 4" id="KW-0479">Metal-binding</keyword>
<dbReference type="SMART" id="SM00132">
    <property type="entry name" value="LIM"/>
    <property type="match status" value="1"/>
</dbReference>
<evidence type="ECO:0000313" key="11">
    <source>
        <dbReference type="EnsemblMetazoa" id="MDOA004199-PD"/>
    </source>
</evidence>
<dbReference type="RefSeq" id="XP_005185619.1">
    <property type="nucleotide sequence ID" value="XM_005185562.3"/>
</dbReference>
<dbReference type="PANTHER" id="PTHR22738">
    <property type="entry name" value="RASSF"/>
    <property type="match status" value="1"/>
</dbReference>
<keyword evidence="2 4" id="KW-0862">Zinc</keyword>
<dbReference type="eggNOG" id="KOG1700">
    <property type="taxonomic scope" value="Eukaryota"/>
</dbReference>
<dbReference type="InterPro" id="IPR001781">
    <property type="entry name" value="Znf_LIM"/>
</dbReference>
<dbReference type="Pfam" id="PF00412">
    <property type="entry name" value="LIM"/>
    <property type="match status" value="1"/>
</dbReference>
<reference evidence="9" key="1">
    <citation type="submission" date="2012-08" db="EMBL/GenBank/DDBJ databases">
        <title>Transcriptome of adult Musca domestica launches a platform for comparative house fly gene expression and characterization of differential gene expression among resistant and susceptible house flies.</title>
        <authorList>
            <person name="Liu N."/>
            <person name="Zhang L."/>
            <person name="Li M."/>
            <person name="Reid W."/>
        </authorList>
    </citation>
    <scope>NUCLEOTIDE SEQUENCE</scope>
    <source>
        <strain evidence="9">ALHF</strain>
        <tissue evidence="9">Whole body</tissue>
    </source>
</reference>
<dbReference type="KEGG" id="mde:101901147"/>
<dbReference type="InterPro" id="IPR029071">
    <property type="entry name" value="Ubiquitin-like_domsf"/>
</dbReference>
<evidence type="ECO:0000313" key="13">
    <source>
        <dbReference type="Proteomes" id="UP001652621"/>
    </source>
</evidence>
<sequence length="866" mass="95796">MWKCHKCGKPVYFAERKQSLGYDWHPECLRCEECGKRLNPGQHAEHKGVPYCHVPCYGALFGPQLFGHGTRVESHKSFGNKTFQRPGQQNGPSLPRDHLESKLKVYNQFYDNKSMEVRSREVNNRLILEGALRVYWGVQGVIHLKEDDDQRTFVVRKRNSCRMSKADSSDKENNDGSESLDVGTTTSDQVDAISTDISLTESMSFDSCSLNEFPDLPTTPEEASANTTGTQNITNGGDGGVANGNEVDTSSTNTSTLCDDQCSSLTTTNTSTTTNGVSSTLPSKLDKLVKLEWDEIDDLLQVERRVSEKDKIYETMPVRLPSTSPQNSSSSSPTSDSSKTVSNQMSTDTTNLEDITSSKNSTTSSSPVSSPSSATTSNNTTSSDNFLTATGSMATTTSSTRDTTTTNATTSTTTVDNYETSDDATLKPMDFEDFKRSVHQDYVNGANSFQEPNDDTLKRNQPIDPSRIHDSLKLYSHASGDNPMSKSFNCEHALRSIDATFINDTLALRMSESGSPQKRSPYVLQKSGSAQAQLITNGRFEKGINRSKSGPSCMAAYSSSDDDDDDSTLKPQRRSANQIGPGDHISATIRKSDIPPRFIQINMNCYPKEGGGQGSSECDSSRQGNAGQSSTSQSGAAAGDELTQSEEMFTATAGDSRPSNKGKYPEHLDDDDQPLHVTEDGVVLRRPPRTGAAAIKRRSGNRRSRTKLKRRCSINGHFYNRETSFFTPPYGSQMSVWVTSLVTTQEVINLLLEKYKVDSPAENFSLFIIRDNGEQKRLKENEYPLITRIMLGPHEDVAKLFLVDAKKTDEISNEVAQFLNLSLPECRAILERYDQELDREVTKVKDKYAELRRRIVARMESLKVHL</sequence>
<dbReference type="EnsemblMetazoa" id="MDOA004199-RC">
    <property type="protein sequence ID" value="MDOA004199-PC"/>
    <property type="gene ID" value="MDOA004199"/>
</dbReference>
<dbReference type="Gene3D" id="3.10.20.90">
    <property type="entry name" value="Phosphatidylinositol 3-kinase Catalytic Subunit, Chain A, domain 1"/>
    <property type="match status" value="1"/>
</dbReference>
<dbReference type="RefSeq" id="XP_005185616.1">
    <property type="nucleotide sequence ID" value="XM_005185559.3"/>
</dbReference>
<evidence type="ECO:0000256" key="3">
    <source>
        <dbReference type="ARBA" id="ARBA00023038"/>
    </source>
</evidence>
<evidence type="ECO:0000256" key="2">
    <source>
        <dbReference type="ARBA" id="ARBA00022833"/>
    </source>
</evidence>
<evidence type="ECO:0000256" key="4">
    <source>
        <dbReference type="PROSITE-ProRule" id="PRU00125"/>
    </source>
</evidence>
<feature type="region of interest" description="Disordered" evidence="5">
    <location>
        <begin position="158"/>
        <end position="188"/>
    </location>
</feature>
<dbReference type="RefSeq" id="XP_005185618.1">
    <property type="nucleotide sequence ID" value="XM_005185561.3"/>
</dbReference>
<reference evidence="12" key="2">
    <citation type="journal article" date="2014" name="Genome Biol.">
        <title>Genome of the house fly, Musca domestica L., a global vector of diseases with adaptations to a septic environment.</title>
        <authorList>
            <person name="Scott J.G."/>
            <person name="Warren W.C."/>
            <person name="Beukeboom L.W."/>
            <person name="Bopp D."/>
            <person name="Clark A.G."/>
            <person name="Giers S.D."/>
            <person name="Hediger M."/>
            <person name="Jones A.K."/>
            <person name="Kasai S."/>
            <person name="Leichter C.A."/>
            <person name="Li M."/>
            <person name="Meisel R.P."/>
            <person name="Minx P."/>
            <person name="Murphy T.D."/>
            <person name="Nelson D.R."/>
            <person name="Reid W.R."/>
            <person name="Rinkevich F.D."/>
            <person name="Robertson H.M."/>
            <person name="Sackton T.B."/>
            <person name="Sattelle D.B."/>
            <person name="Thibaud-Nissen F."/>
            <person name="Tomlinson C."/>
            <person name="van de Zande L."/>
            <person name="Walden K.K."/>
            <person name="Wilson R.K."/>
            <person name="Liu N."/>
        </authorList>
    </citation>
    <scope>NUCLEOTIDE SEQUENCE</scope>
    <source>
        <strain evidence="12">Aabys</strain>
    </source>
</reference>
<feature type="region of interest" description="Disordered" evidence="5">
    <location>
        <begin position="313"/>
        <end position="424"/>
    </location>
</feature>
<name>T1P7Z6_MUSDO</name>
<gene>
    <name evidence="14 15 16" type="primary">LOC101901147</name>
    <name evidence="10" type="synonym">101901147</name>
</gene>
<dbReference type="eggNOG" id="KOG4239">
    <property type="taxonomic scope" value="Eukaryota"/>
</dbReference>
<dbReference type="CDD" id="cd01784">
    <property type="entry name" value="RA_RASSF2_like"/>
    <property type="match status" value="1"/>
</dbReference>
<dbReference type="VEuPathDB" id="VectorBase:MDOA004199"/>
<evidence type="ECO:0000313" key="10">
    <source>
        <dbReference type="EnsemblMetazoa" id="MDOA004199-PC"/>
    </source>
</evidence>
<dbReference type="FunFam" id="2.10.110.10:FF:000104">
    <property type="entry name" value="Ras association domain-containing protein 2"/>
    <property type="match status" value="1"/>
</dbReference>
<dbReference type="EnsemblMetazoa" id="MDOA004199-RD">
    <property type="protein sequence ID" value="MDOA004199-PD"/>
    <property type="gene ID" value="MDOA004199"/>
</dbReference>
<keyword evidence="3 4" id="KW-0440">LIM domain</keyword>
<dbReference type="PANTHER" id="PTHR22738:SF15">
    <property type="entry name" value="LD40758P"/>
    <property type="match status" value="1"/>
</dbReference>
<evidence type="ECO:0000259" key="7">
    <source>
        <dbReference type="PROSITE" id="PS50200"/>
    </source>
</evidence>
<feature type="region of interest" description="Disordered" evidence="5">
    <location>
        <begin position="445"/>
        <end position="466"/>
    </location>
</feature>
<keyword evidence="13" id="KW-1185">Reference proteome</keyword>
<accession>T1P7Z6</accession>
<feature type="compositionally biased region" description="Low complexity" evidence="5">
    <location>
        <begin position="623"/>
        <end position="639"/>
    </location>
</feature>
<dbReference type="PROSITE" id="PS50023">
    <property type="entry name" value="LIM_DOMAIN_2"/>
    <property type="match status" value="1"/>
</dbReference>
<dbReference type="PROSITE" id="PS50951">
    <property type="entry name" value="SARAH"/>
    <property type="match status" value="1"/>
</dbReference>
<evidence type="ECO:0000313" key="12">
    <source>
        <dbReference type="EnsemblMetazoa" id="MDOA004199-PH"/>
    </source>
</evidence>
<evidence type="ECO:0000259" key="6">
    <source>
        <dbReference type="PROSITE" id="PS50023"/>
    </source>
</evidence>
<dbReference type="VEuPathDB" id="VectorBase:MDOMA2_015443"/>
<feature type="compositionally biased region" description="Basic and acidic residues" evidence="5">
    <location>
        <begin position="164"/>
        <end position="174"/>
    </location>
</feature>
<reference evidence="11" key="3">
    <citation type="submission" date="2020-05" db="UniProtKB">
        <authorList>
            <consortium name="EnsemblMetazoa"/>
        </authorList>
    </citation>
    <scope>IDENTIFICATION</scope>
    <source>
        <strain evidence="10">Aabys</strain>
    </source>
</reference>